<dbReference type="Pfam" id="PF03976">
    <property type="entry name" value="PPK2"/>
    <property type="match status" value="1"/>
</dbReference>
<evidence type="ECO:0000256" key="3">
    <source>
        <dbReference type="ARBA" id="ARBA00022777"/>
    </source>
</evidence>
<comment type="similarity">
    <text evidence="1 4">Belongs to the polyphosphate kinase 2 (PPK2) family. Class I subfamily.</text>
</comment>
<dbReference type="PANTHER" id="PTHR34383:SF1">
    <property type="entry name" value="ADP-POLYPHOSPHATE PHOSPHOTRANSFERASE"/>
    <property type="match status" value="1"/>
</dbReference>
<dbReference type="InterPro" id="IPR027417">
    <property type="entry name" value="P-loop_NTPase"/>
</dbReference>
<gene>
    <name evidence="6" type="primary">ppk2</name>
    <name evidence="6" type="ORF">V0U35_00040</name>
</gene>
<comment type="caution">
    <text evidence="6">The sequence shown here is derived from an EMBL/GenBank/DDBJ whole genome shotgun (WGS) entry which is preliminary data.</text>
</comment>
<comment type="function">
    <text evidence="4">Uses inorganic polyphosphate (polyP) as a donor to convert GDP to GTP or ADP to ATP.</text>
</comment>
<dbReference type="NCBIfam" id="TIGR03707">
    <property type="entry name" value="PPK2_P_aer"/>
    <property type="match status" value="1"/>
</dbReference>
<organism evidence="6 7">
    <name type="scientific">Hyphobacterium marinum</name>
    <dbReference type="NCBI Taxonomy" id="3116574"/>
    <lineage>
        <taxon>Bacteria</taxon>
        <taxon>Pseudomonadati</taxon>
        <taxon>Pseudomonadota</taxon>
        <taxon>Alphaproteobacteria</taxon>
        <taxon>Maricaulales</taxon>
        <taxon>Maricaulaceae</taxon>
        <taxon>Hyphobacterium</taxon>
    </lineage>
</organism>
<evidence type="ECO:0000313" key="6">
    <source>
        <dbReference type="EMBL" id="MEE2565054.1"/>
    </source>
</evidence>
<dbReference type="SUPFAM" id="SSF52540">
    <property type="entry name" value="P-loop containing nucleoside triphosphate hydrolases"/>
    <property type="match status" value="1"/>
</dbReference>
<name>A0ABU7LU18_9PROT</name>
<proteinExistence type="inferred from homology"/>
<dbReference type="EC" id="2.7.4.-" evidence="4"/>
<keyword evidence="7" id="KW-1185">Reference proteome</keyword>
<reference evidence="6 7" key="1">
    <citation type="submission" date="2024-01" db="EMBL/GenBank/DDBJ databases">
        <title>Hyphobacterium bacterium isolated from marine sediment.</title>
        <authorList>
            <person name="Zhao S."/>
        </authorList>
    </citation>
    <scope>NUCLEOTIDE SEQUENCE [LARGE SCALE GENOMIC DNA]</scope>
    <source>
        <strain evidence="6 7">Y60-23</strain>
    </source>
</reference>
<sequence length="251" mass="28753">MDKAEYREALHRAQINLVDLQRHLIAKEKRLLVILEGRDAAGKDGTIKRIVEHLSPRETRVVALGKPNDRDRASWYFQRWVTHLPANGEMALFNRSWYNRAGVERVMGFCSDAQYEAFLGDVGAFERILGEDGLVLLKYYLDISKDEQIERLEERTKSPLTSWKISPIDAVAVEKWDDYSAARNRMLDETCTPLPWRVVKGDSKRRARLAVIHDILRSVENAGYTHAVPDADPDRFCLWDTPGTAPDFLAS</sequence>
<dbReference type="Gene3D" id="3.40.50.300">
    <property type="entry name" value="P-loop containing nucleotide triphosphate hydrolases"/>
    <property type="match status" value="1"/>
</dbReference>
<keyword evidence="3 4" id="KW-0418">Kinase</keyword>
<dbReference type="Proteomes" id="UP001310692">
    <property type="component" value="Unassembled WGS sequence"/>
</dbReference>
<comment type="subunit">
    <text evidence="4">Homotetramer.</text>
</comment>
<dbReference type="InterPro" id="IPR022488">
    <property type="entry name" value="PPK2-related"/>
</dbReference>
<dbReference type="GO" id="GO:0008976">
    <property type="term" value="F:polyphosphate kinase activity"/>
    <property type="evidence" value="ECO:0007669"/>
    <property type="project" value="UniProtKB-EC"/>
</dbReference>
<dbReference type="PANTHER" id="PTHR34383">
    <property type="entry name" value="POLYPHOSPHATE:AMP PHOSPHOTRANSFERASE-RELATED"/>
    <property type="match status" value="1"/>
</dbReference>
<dbReference type="RefSeq" id="WP_330194559.1">
    <property type="nucleotide sequence ID" value="NZ_JAZDRO010000001.1"/>
</dbReference>
<keyword evidence="2 4" id="KW-0808">Transferase</keyword>
<dbReference type="InterPro" id="IPR016898">
    <property type="entry name" value="Polyphosphate_phosphotransfera"/>
</dbReference>
<evidence type="ECO:0000259" key="5">
    <source>
        <dbReference type="Pfam" id="PF03976"/>
    </source>
</evidence>
<evidence type="ECO:0000256" key="4">
    <source>
        <dbReference type="RuleBase" id="RU369062"/>
    </source>
</evidence>
<evidence type="ECO:0000313" key="7">
    <source>
        <dbReference type="Proteomes" id="UP001310692"/>
    </source>
</evidence>
<dbReference type="EMBL" id="JAZDRO010000001">
    <property type="protein sequence ID" value="MEE2565054.1"/>
    <property type="molecule type" value="Genomic_DNA"/>
</dbReference>
<evidence type="ECO:0000256" key="1">
    <source>
        <dbReference type="ARBA" id="ARBA00009924"/>
    </source>
</evidence>
<feature type="domain" description="Polyphosphate kinase-2-related" evidence="5">
    <location>
        <begin position="2"/>
        <end position="222"/>
    </location>
</feature>
<dbReference type="PIRSF" id="PIRSF028756">
    <property type="entry name" value="PPK2_prd"/>
    <property type="match status" value="1"/>
</dbReference>
<accession>A0ABU7LU18</accession>
<protein>
    <recommendedName>
        <fullName evidence="4">ADP/GDP-polyphosphate phosphotransferase</fullName>
        <ecNumber evidence="4">2.7.4.-</ecNumber>
    </recommendedName>
    <alternativeName>
        <fullName evidence="4">Polyphosphate kinase PPK2</fullName>
    </alternativeName>
</protein>
<evidence type="ECO:0000256" key="2">
    <source>
        <dbReference type="ARBA" id="ARBA00022679"/>
    </source>
</evidence>
<dbReference type="InterPro" id="IPR022486">
    <property type="entry name" value="PPK2_PA0141"/>
</dbReference>